<gene>
    <name evidence="6" type="ORF">CO101_02270</name>
</gene>
<proteinExistence type="inferred from homology"/>
<dbReference type="AlphaFoldDB" id="A0A2M8C5C5"/>
<dbReference type="Proteomes" id="UP000229421">
    <property type="component" value="Unassembled WGS sequence"/>
</dbReference>
<keyword evidence="4" id="KW-1133">Transmembrane helix</keyword>
<evidence type="ECO:0000256" key="3">
    <source>
        <dbReference type="ARBA" id="ARBA00022679"/>
    </source>
</evidence>
<keyword evidence="2" id="KW-0328">Glycosyltransferase</keyword>
<reference evidence="7" key="1">
    <citation type="submission" date="2017-09" db="EMBL/GenBank/DDBJ databases">
        <title>Depth-based differentiation of microbial function through sediment-hosted aquifers and enrichment of novel symbionts in the deep terrestrial subsurface.</title>
        <authorList>
            <person name="Probst A.J."/>
            <person name="Ladd B."/>
            <person name="Jarett J.K."/>
            <person name="Geller-Mcgrath D.E."/>
            <person name="Sieber C.M.K."/>
            <person name="Emerson J.B."/>
            <person name="Anantharaman K."/>
            <person name="Thomas B.C."/>
            <person name="Malmstrom R."/>
            <person name="Stieglmeier M."/>
            <person name="Klingl A."/>
            <person name="Woyke T."/>
            <person name="Ryan C.M."/>
            <person name="Banfield J.F."/>
        </authorList>
    </citation>
    <scope>NUCLEOTIDE SEQUENCE [LARGE SCALE GENOMIC DNA]</scope>
</reference>
<dbReference type="GO" id="GO:0016757">
    <property type="term" value="F:glycosyltransferase activity"/>
    <property type="evidence" value="ECO:0007669"/>
    <property type="project" value="UniProtKB-KW"/>
</dbReference>
<sequence>MPFIVAIIIFYDIFKITLQKIISSMLKHIAIIIVGYNSKKYLTSCFSSVYQSTFKEFMIIFVDNNSTDDSANYIEKYFPKIAIIKNKKNFGFAKANNVGIRKAIKLGYRYFFILNPDTILDKNCIKNLLMQANQNTILQPLILLHKNGKKTNLINTSGNVLHYLGFSWCGDYFKNRSKFNGIKEKEITSASGAGMLLPIKIFQATGGFDELFFMYYEDLDLCWRARMAGFNIKLSPQALMWHKYQFSKNKNKMFYAERNRLMFLLKNFSVKYLLLIFPIFIINEFCIILYSLLLGKFFDKIKSYFLIFRNRKKIKKIKFKNLNESFKKSKNLVYSKISFSEINTPLLVPYNILLKIYWNIIYCLV</sequence>
<dbReference type="InterPro" id="IPR001173">
    <property type="entry name" value="Glyco_trans_2-like"/>
</dbReference>
<keyword evidence="3" id="KW-0808">Transferase</keyword>
<dbReference type="EMBL" id="PFTZ01000064">
    <property type="protein sequence ID" value="PJB51362.1"/>
    <property type="molecule type" value="Genomic_DNA"/>
</dbReference>
<evidence type="ECO:0000313" key="7">
    <source>
        <dbReference type="Proteomes" id="UP000229421"/>
    </source>
</evidence>
<accession>A0A2M8C5C5</accession>
<evidence type="ECO:0000256" key="1">
    <source>
        <dbReference type="ARBA" id="ARBA00006739"/>
    </source>
</evidence>
<feature type="domain" description="Glycosyltransferase 2-like" evidence="5">
    <location>
        <begin position="31"/>
        <end position="136"/>
    </location>
</feature>
<dbReference type="Gene3D" id="3.90.550.10">
    <property type="entry name" value="Spore Coat Polysaccharide Biosynthesis Protein SpsA, Chain A"/>
    <property type="match status" value="1"/>
</dbReference>
<dbReference type="CDD" id="cd04186">
    <property type="entry name" value="GT_2_like_c"/>
    <property type="match status" value="1"/>
</dbReference>
<protein>
    <recommendedName>
        <fullName evidence="5">Glycosyltransferase 2-like domain-containing protein</fullName>
    </recommendedName>
</protein>
<evidence type="ECO:0000313" key="6">
    <source>
        <dbReference type="EMBL" id="PJB51362.1"/>
    </source>
</evidence>
<feature type="transmembrane region" description="Helical" evidence="4">
    <location>
        <begin position="272"/>
        <end position="293"/>
    </location>
</feature>
<dbReference type="SUPFAM" id="SSF53448">
    <property type="entry name" value="Nucleotide-diphospho-sugar transferases"/>
    <property type="match status" value="1"/>
</dbReference>
<evidence type="ECO:0000256" key="2">
    <source>
        <dbReference type="ARBA" id="ARBA00022676"/>
    </source>
</evidence>
<comment type="caution">
    <text evidence="6">The sequence shown here is derived from an EMBL/GenBank/DDBJ whole genome shotgun (WGS) entry which is preliminary data.</text>
</comment>
<comment type="similarity">
    <text evidence="1">Belongs to the glycosyltransferase 2 family.</text>
</comment>
<dbReference type="PANTHER" id="PTHR43179:SF12">
    <property type="entry name" value="GALACTOFURANOSYLTRANSFERASE GLFT2"/>
    <property type="match status" value="1"/>
</dbReference>
<dbReference type="InterPro" id="IPR029044">
    <property type="entry name" value="Nucleotide-diphossugar_trans"/>
</dbReference>
<name>A0A2M8C5C5_9BACT</name>
<evidence type="ECO:0000259" key="5">
    <source>
        <dbReference type="Pfam" id="PF00535"/>
    </source>
</evidence>
<dbReference type="PANTHER" id="PTHR43179">
    <property type="entry name" value="RHAMNOSYLTRANSFERASE WBBL"/>
    <property type="match status" value="1"/>
</dbReference>
<keyword evidence="4" id="KW-0812">Transmembrane</keyword>
<dbReference type="Pfam" id="PF00535">
    <property type="entry name" value="Glycos_transf_2"/>
    <property type="match status" value="1"/>
</dbReference>
<keyword evidence="4" id="KW-0472">Membrane</keyword>
<organism evidence="6 7">
    <name type="scientific">Candidatus Berkelbacteria bacterium CG_4_9_14_3_um_filter_39_23</name>
    <dbReference type="NCBI Taxonomy" id="1974508"/>
    <lineage>
        <taxon>Bacteria</taxon>
        <taxon>Candidatus Berkelbacteria</taxon>
    </lineage>
</organism>
<evidence type="ECO:0000256" key="4">
    <source>
        <dbReference type="SAM" id="Phobius"/>
    </source>
</evidence>